<keyword evidence="1" id="KW-0175">Coiled coil</keyword>
<evidence type="ECO:0000313" key="2">
    <source>
        <dbReference type="EMBL" id="KKM27932.1"/>
    </source>
</evidence>
<proteinExistence type="predicted"/>
<protein>
    <submittedName>
        <fullName evidence="2">Uncharacterized protein</fullName>
    </submittedName>
</protein>
<comment type="caution">
    <text evidence="2">The sequence shown here is derived from an EMBL/GenBank/DDBJ whole genome shotgun (WGS) entry which is preliminary data.</text>
</comment>
<reference evidence="2" key="1">
    <citation type="journal article" date="2015" name="Nature">
        <title>Complex archaea that bridge the gap between prokaryotes and eukaryotes.</title>
        <authorList>
            <person name="Spang A."/>
            <person name="Saw J.H."/>
            <person name="Jorgensen S.L."/>
            <person name="Zaremba-Niedzwiedzka K."/>
            <person name="Martijn J."/>
            <person name="Lind A.E."/>
            <person name="van Eijk R."/>
            <person name="Schleper C."/>
            <person name="Guy L."/>
            <person name="Ettema T.J."/>
        </authorList>
    </citation>
    <scope>NUCLEOTIDE SEQUENCE</scope>
</reference>
<feature type="coiled-coil region" evidence="1">
    <location>
        <begin position="1"/>
        <end position="39"/>
    </location>
</feature>
<accession>A0A0F9IK52</accession>
<name>A0A0F9IK52_9ZZZZ</name>
<dbReference type="AlphaFoldDB" id="A0A0F9IK52"/>
<sequence>MQELVRQVNETNALLDQKIKRLEDRVKELNEQVVSFGGRFPPVVPNLVVDNFHARSRLRIPMGADKFS</sequence>
<organism evidence="2">
    <name type="scientific">marine sediment metagenome</name>
    <dbReference type="NCBI Taxonomy" id="412755"/>
    <lineage>
        <taxon>unclassified sequences</taxon>
        <taxon>metagenomes</taxon>
        <taxon>ecological metagenomes</taxon>
    </lineage>
</organism>
<gene>
    <name evidence="2" type="ORF">LCGC14_1569740</name>
</gene>
<evidence type="ECO:0000256" key="1">
    <source>
        <dbReference type="SAM" id="Coils"/>
    </source>
</evidence>
<dbReference type="EMBL" id="LAZR01012230">
    <property type="protein sequence ID" value="KKM27932.1"/>
    <property type="molecule type" value="Genomic_DNA"/>
</dbReference>